<organism evidence="7 8">
    <name type="scientific">Nonomuraea wenchangensis</name>
    <dbReference type="NCBI Taxonomy" id="568860"/>
    <lineage>
        <taxon>Bacteria</taxon>
        <taxon>Bacillati</taxon>
        <taxon>Actinomycetota</taxon>
        <taxon>Actinomycetes</taxon>
        <taxon>Streptosporangiales</taxon>
        <taxon>Streptosporangiaceae</taxon>
        <taxon>Nonomuraea</taxon>
    </lineage>
</organism>
<feature type="domain" description="Fibronectin type-III" evidence="5">
    <location>
        <begin position="487"/>
        <end position="577"/>
    </location>
</feature>
<evidence type="ECO:0000313" key="8">
    <source>
        <dbReference type="Proteomes" id="UP000199361"/>
    </source>
</evidence>
<evidence type="ECO:0000259" key="5">
    <source>
        <dbReference type="PROSITE" id="PS50853"/>
    </source>
</evidence>
<dbReference type="SUPFAM" id="SSF51445">
    <property type="entry name" value="(Trans)glycosidases"/>
    <property type="match status" value="1"/>
</dbReference>
<dbReference type="SUPFAM" id="SSF49265">
    <property type="entry name" value="Fibronectin type III"/>
    <property type="match status" value="1"/>
</dbReference>
<evidence type="ECO:0000256" key="3">
    <source>
        <dbReference type="ARBA" id="ARBA00023326"/>
    </source>
</evidence>
<name>A0A1I0I2G7_9ACTN</name>
<dbReference type="InterPro" id="IPR008965">
    <property type="entry name" value="CBM2/CBM3_carb-bd_dom_sf"/>
</dbReference>
<accession>A0A1I0I2G7</accession>
<feature type="chain" id="PRO_5011531766" evidence="4">
    <location>
        <begin position="27"/>
        <end position="685"/>
    </location>
</feature>
<keyword evidence="1" id="KW-0119">Carbohydrate metabolism</keyword>
<keyword evidence="8" id="KW-1185">Reference proteome</keyword>
<dbReference type="Gene3D" id="2.60.40.290">
    <property type="match status" value="1"/>
</dbReference>
<evidence type="ECO:0000256" key="4">
    <source>
        <dbReference type="SAM" id="SignalP"/>
    </source>
</evidence>
<dbReference type="STRING" id="568860.SAMN05421811_104647"/>
<evidence type="ECO:0000313" key="7">
    <source>
        <dbReference type="EMBL" id="SET90759.1"/>
    </source>
</evidence>
<dbReference type="GO" id="GO:0004553">
    <property type="term" value="F:hydrolase activity, hydrolyzing O-glycosyl compounds"/>
    <property type="evidence" value="ECO:0007669"/>
    <property type="project" value="InterPro"/>
</dbReference>
<dbReference type="PROSITE" id="PS51173">
    <property type="entry name" value="CBM2"/>
    <property type="match status" value="1"/>
</dbReference>
<evidence type="ECO:0000256" key="1">
    <source>
        <dbReference type="ARBA" id="ARBA00023277"/>
    </source>
</evidence>
<dbReference type="AlphaFoldDB" id="A0A1I0I2G7"/>
<dbReference type="GO" id="GO:0030247">
    <property type="term" value="F:polysaccharide binding"/>
    <property type="evidence" value="ECO:0007669"/>
    <property type="project" value="UniProtKB-UniRule"/>
</dbReference>
<sequence length="685" mass="71222">MPRSLLPAASAVLLALTVLNAPPARAEPSATAADPSPVAVTVNARAALATVPETGIGTNHAIWDSNLGTDATADTLKAAGVKLLRYPGGSYSDIYHWETHTAPGGYVAPNTDFDTFMRGVRRTGAQAMVTANYGTGTAAEAAAWVRQANVTKGYGIKYWEIGNENYGNGHYGSAWEADDHADKSPAEYARHVVAYADAMKAVDPTIKIGAVLTTPANWPDAIVGEGDDGSWNKVVLSAAGSKIDFVILHWYPGALDRAGHVPDMIRLTREQLAKYAGAGADRIGIAMTEFNTGTSSNGTNTQPGALAAADAYATLLANGVFTVDWWNVHNGIGTVTEVEGHTDYGDFGLLSSGTCTADGSVCEPALNTPFAPYYALQMVSKFARPGDQFVRAATDQPKVTAHAARRPNGDLAVMLVNASSDTSYPVTIGYAGYRPASGAPTVLTHTNGATAITTATSGTATAQTLPPLSLTTLVLRPATSQAGLPGAPGRPKATNVTDQAATITWPAASPGTRPIAKYEVHRQNGAITEQLGETPGTSFTVGNLTPGTRYTVNVIARDTGGGLSWSSPPLTFTTGTPATSSCSVRLTNQTDWASGYVGSLDITNRGAQLNGWTLSFAWPRPWQSLGSGWGAGWTETGSQVKVVNDPASPTLATGATVTVGYVGNYSGPNVLPAVFTLNGTVCRTE</sequence>
<protein>
    <submittedName>
        <fullName evidence="7">Alpha-L-arabinofuranosidase</fullName>
    </submittedName>
</protein>
<dbReference type="Gene3D" id="2.60.40.10">
    <property type="entry name" value="Immunoglobulins"/>
    <property type="match status" value="1"/>
</dbReference>
<dbReference type="SMART" id="SM00060">
    <property type="entry name" value="FN3"/>
    <property type="match status" value="1"/>
</dbReference>
<dbReference type="InterPro" id="IPR036116">
    <property type="entry name" value="FN3_sf"/>
</dbReference>
<dbReference type="InterPro" id="IPR003961">
    <property type="entry name" value="FN3_dom"/>
</dbReference>
<dbReference type="Proteomes" id="UP000199361">
    <property type="component" value="Unassembled WGS sequence"/>
</dbReference>
<dbReference type="Pfam" id="PF00041">
    <property type="entry name" value="fn3"/>
    <property type="match status" value="1"/>
</dbReference>
<dbReference type="PROSITE" id="PS50853">
    <property type="entry name" value="FN3"/>
    <property type="match status" value="1"/>
</dbReference>
<keyword evidence="4" id="KW-0732">Signal</keyword>
<dbReference type="SMART" id="SM00637">
    <property type="entry name" value="CBD_II"/>
    <property type="match status" value="1"/>
</dbReference>
<reference evidence="7 8" key="1">
    <citation type="submission" date="2016-10" db="EMBL/GenBank/DDBJ databases">
        <authorList>
            <person name="de Groot N.N."/>
        </authorList>
    </citation>
    <scope>NUCLEOTIDE SEQUENCE [LARGE SCALE GENOMIC DNA]</scope>
    <source>
        <strain evidence="7 8">CGMCC 4.5598</strain>
    </source>
</reference>
<dbReference type="InterPro" id="IPR013780">
    <property type="entry name" value="Glyco_hydro_b"/>
</dbReference>
<dbReference type="InterPro" id="IPR013783">
    <property type="entry name" value="Ig-like_fold"/>
</dbReference>
<feature type="signal peptide" evidence="4">
    <location>
        <begin position="1"/>
        <end position="26"/>
    </location>
</feature>
<dbReference type="GO" id="GO:0000272">
    <property type="term" value="P:polysaccharide catabolic process"/>
    <property type="evidence" value="ECO:0007669"/>
    <property type="project" value="UniProtKB-KW"/>
</dbReference>
<evidence type="ECO:0000259" key="6">
    <source>
        <dbReference type="PROSITE" id="PS51173"/>
    </source>
</evidence>
<evidence type="ECO:0000256" key="2">
    <source>
        <dbReference type="ARBA" id="ARBA00023295"/>
    </source>
</evidence>
<dbReference type="Gene3D" id="3.20.20.80">
    <property type="entry name" value="Glycosidases"/>
    <property type="match status" value="1"/>
</dbReference>
<proteinExistence type="predicted"/>
<feature type="domain" description="CBM2" evidence="6">
    <location>
        <begin position="575"/>
        <end position="685"/>
    </location>
</feature>
<dbReference type="InterPro" id="IPR001919">
    <property type="entry name" value="CBD2"/>
</dbReference>
<keyword evidence="2" id="KW-0378">Hydrolase</keyword>
<keyword evidence="3" id="KW-0624">Polysaccharide degradation</keyword>
<dbReference type="PANTHER" id="PTHR43576">
    <property type="entry name" value="ALPHA-L-ARABINOFURANOSIDASE C-RELATED"/>
    <property type="match status" value="1"/>
</dbReference>
<dbReference type="PANTHER" id="PTHR43576:SF3">
    <property type="entry name" value="ALPHA-L-ARABINOFURANOSIDASE C"/>
    <property type="match status" value="1"/>
</dbReference>
<dbReference type="InterPro" id="IPR017853">
    <property type="entry name" value="GH"/>
</dbReference>
<dbReference type="RefSeq" id="WP_091081768.1">
    <property type="nucleotide sequence ID" value="NZ_FOHX01000004.1"/>
</dbReference>
<dbReference type="EMBL" id="FOHX01000004">
    <property type="protein sequence ID" value="SET90759.1"/>
    <property type="molecule type" value="Genomic_DNA"/>
</dbReference>
<dbReference type="SUPFAM" id="SSF49384">
    <property type="entry name" value="Carbohydrate-binding domain"/>
    <property type="match status" value="1"/>
</dbReference>
<dbReference type="Pfam" id="PF00553">
    <property type="entry name" value="CBM_2"/>
    <property type="match status" value="1"/>
</dbReference>
<dbReference type="Gene3D" id="2.60.40.1180">
    <property type="entry name" value="Golgi alpha-mannosidase II"/>
    <property type="match status" value="1"/>
</dbReference>
<dbReference type="InterPro" id="IPR012291">
    <property type="entry name" value="CBM2_carb-bd_dom_sf"/>
</dbReference>
<dbReference type="CDD" id="cd00063">
    <property type="entry name" value="FN3"/>
    <property type="match status" value="1"/>
</dbReference>
<keyword evidence="2" id="KW-0326">Glycosidase</keyword>
<gene>
    <name evidence="7" type="ORF">SAMN05421811_104647</name>
</gene>
<dbReference type="OrthoDB" id="9758333at2"/>